<feature type="transmembrane region" description="Helical" evidence="22">
    <location>
        <begin position="1126"/>
        <end position="1144"/>
    </location>
</feature>
<keyword evidence="7" id="KW-0547">Nucleotide-binding</keyword>
<evidence type="ECO:0000256" key="13">
    <source>
        <dbReference type="ARBA" id="ARBA00022989"/>
    </source>
</evidence>
<evidence type="ECO:0000256" key="3">
    <source>
        <dbReference type="ARBA" id="ARBA00022448"/>
    </source>
</evidence>
<comment type="subcellular location">
    <subcellularLocation>
        <location evidence="1">Endoplasmic reticulum membrane</location>
        <topology evidence="1">Multi-pass membrane protein</topology>
    </subcellularLocation>
</comment>
<feature type="transmembrane region" description="Helical" evidence="22">
    <location>
        <begin position="86"/>
        <end position="108"/>
    </location>
</feature>
<dbReference type="Pfam" id="PF00122">
    <property type="entry name" value="E1-E2_ATPase"/>
    <property type="match status" value="1"/>
</dbReference>
<dbReference type="AlphaFoldDB" id="A0AAW1FNI8"/>
<evidence type="ECO:0000256" key="22">
    <source>
        <dbReference type="SAM" id="Phobius"/>
    </source>
</evidence>
<feature type="transmembrane region" description="Helical" evidence="22">
    <location>
        <begin position="1164"/>
        <end position="1183"/>
    </location>
</feature>
<keyword evidence="20" id="KW-0175">Coiled coil</keyword>
<gene>
    <name evidence="25" type="ORF">VZT92_007633</name>
</gene>
<dbReference type="Pfam" id="PF23143">
    <property type="entry name" value="2TM_P5A-ATPase"/>
    <property type="match status" value="1"/>
</dbReference>
<evidence type="ECO:0000256" key="21">
    <source>
        <dbReference type="SAM" id="MobiDB-lite"/>
    </source>
</evidence>
<dbReference type="GO" id="GO:0005789">
    <property type="term" value="C:endoplasmic reticulum membrane"/>
    <property type="evidence" value="ECO:0007669"/>
    <property type="project" value="UniProtKB-SubCell"/>
</dbReference>
<keyword evidence="5 22" id="KW-0812">Transmembrane</keyword>
<dbReference type="InterPro" id="IPR001757">
    <property type="entry name" value="P_typ_ATPase"/>
</dbReference>
<dbReference type="CDD" id="cd07543">
    <property type="entry name" value="P-type_ATPase_cation"/>
    <property type="match status" value="1"/>
</dbReference>
<dbReference type="GO" id="GO:0015031">
    <property type="term" value="P:protein transport"/>
    <property type="evidence" value="ECO:0007669"/>
    <property type="project" value="UniProtKB-KW"/>
</dbReference>
<dbReference type="InterPro" id="IPR057255">
    <property type="entry name" value="2TM_P5A-ATPase"/>
</dbReference>
<dbReference type="FunFam" id="3.40.1110.10:FF:000014">
    <property type="entry name" value="Cation-transporting ATPase"/>
    <property type="match status" value="1"/>
</dbReference>
<evidence type="ECO:0000256" key="2">
    <source>
        <dbReference type="ARBA" id="ARBA00006000"/>
    </source>
</evidence>
<evidence type="ECO:0000256" key="4">
    <source>
        <dbReference type="ARBA" id="ARBA00022553"/>
    </source>
</evidence>
<dbReference type="InterPro" id="IPR008250">
    <property type="entry name" value="ATPase_P-typ_transduc_dom_A_sf"/>
</dbReference>
<feature type="region of interest" description="Disordered" evidence="21">
    <location>
        <begin position="870"/>
        <end position="909"/>
    </location>
</feature>
<dbReference type="GO" id="GO:0015662">
    <property type="term" value="F:P-type ion transporter activity"/>
    <property type="evidence" value="ECO:0007669"/>
    <property type="project" value="TreeGrafter"/>
</dbReference>
<dbReference type="InterPro" id="IPR059000">
    <property type="entry name" value="ATPase_P-type_domA"/>
</dbReference>
<evidence type="ECO:0000256" key="11">
    <source>
        <dbReference type="ARBA" id="ARBA00022927"/>
    </source>
</evidence>
<dbReference type="FunFam" id="3.40.50.1000:FF:000056">
    <property type="entry name" value="Cation-transporting ATPase"/>
    <property type="match status" value="1"/>
</dbReference>
<evidence type="ECO:0000313" key="25">
    <source>
        <dbReference type="EMBL" id="KAK9535239.1"/>
    </source>
</evidence>
<evidence type="ECO:0000256" key="9">
    <source>
        <dbReference type="ARBA" id="ARBA00022840"/>
    </source>
</evidence>
<proteinExistence type="inferred from homology"/>
<evidence type="ECO:0000259" key="23">
    <source>
        <dbReference type="Pfam" id="PF00122"/>
    </source>
</evidence>
<dbReference type="SFLD" id="SFLDF00027">
    <property type="entry name" value="p-type_atpase"/>
    <property type="match status" value="1"/>
</dbReference>
<dbReference type="Proteomes" id="UP001488805">
    <property type="component" value="Unassembled WGS sequence"/>
</dbReference>
<dbReference type="SUPFAM" id="SSF81665">
    <property type="entry name" value="Calcium ATPase, transmembrane domain M"/>
    <property type="match status" value="1"/>
</dbReference>
<dbReference type="SUPFAM" id="SSF56784">
    <property type="entry name" value="HAD-like"/>
    <property type="match status" value="1"/>
</dbReference>
<reference evidence="25 26" key="1">
    <citation type="journal article" date="2024" name="Genome Biol. Evol.">
        <title>Chromosome-level genome assembly of the viviparous eelpout Zoarces viviparus.</title>
        <authorList>
            <person name="Fuhrmann N."/>
            <person name="Brasseur M.V."/>
            <person name="Bakowski C.E."/>
            <person name="Podsiadlowski L."/>
            <person name="Prost S."/>
            <person name="Krehenwinkel H."/>
            <person name="Mayer C."/>
        </authorList>
    </citation>
    <scope>NUCLEOTIDE SEQUENCE [LARGE SCALE GENOMIC DNA]</scope>
    <source>
        <strain evidence="25">NO-MEL_2022_Ind0_liver</strain>
    </source>
</reference>
<feature type="domain" description="P-type ATPase A" evidence="23">
    <location>
        <begin position="286"/>
        <end position="410"/>
    </location>
</feature>
<keyword evidence="15" id="KW-0325">Glycoprotein</keyword>
<dbReference type="InterPro" id="IPR018303">
    <property type="entry name" value="ATPase_P-typ_P_site"/>
</dbReference>
<keyword evidence="6" id="KW-0479">Metal-binding</keyword>
<evidence type="ECO:0000256" key="16">
    <source>
        <dbReference type="ARBA" id="ARBA00048588"/>
    </source>
</evidence>
<feature type="transmembrane region" description="Helical" evidence="22">
    <location>
        <begin position="224"/>
        <end position="243"/>
    </location>
</feature>
<keyword evidence="12" id="KW-1278">Translocase</keyword>
<evidence type="ECO:0000256" key="19">
    <source>
        <dbReference type="ARBA" id="ARBA00083273"/>
    </source>
</evidence>
<evidence type="ECO:0000256" key="15">
    <source>
        <dbReference type="ARBA" id="ARBA00023180"/>
    </source>
</evidence>
<feature type="transmembrane region" description="Helical" evidence="22">
    <location>
        <begin position="249"/>
        <end position="267"/>
    </location>
</feature>
<dbReference type="NCBIfam" id="TIGR01657">
    <property type="entry name" value="P-ATPase-V"/>
    <property type="match status" value="1"/>
</dbReference>
<evidence type="ECO:0000256" key="17">
    <source>
        <dbReference type="ARBA" id="ARBA00059755"/>
    </source>
</evidence>
<evidence type="ECO:0000256" key="1">
    <source>
        <dbReference type="ARBA" id="ARBA00004477"/>
    </source>
</evidence>
<evidence type="ECO:0000256" key="20">
    <source>
        <dbReference type="SAM" id="Coils"/>
    </source>
</evidence>
<keyword evidence="14 22" id="KW-0472">Membrane</keyword>
<dbReference type="InterPro" id="IPR036412">
    <property type="entry name" value="HAD-like_sf"/>
</dbReference>
<dbReference type="GO" id="GO:0019829">
    <property type="term" value="F:ATPase-coupled monoatomic cation transmembrane transporter activity"/>
    <property type="evidence" value="ECO:0007669"/>
    <property type="project" value="TreeGrafter"/>
</dbReference>
<keyword evidence="4" id="KW-0597">Phosphoprotein</keyword>
<dbReference type="InterPro" id="IPR023299">
    <property type="entry name" value="ATPase_P-typ_cyto_dom_N"/>
</dbReference>
<evidence type="ECO:0000256" key="6">
    <source>
        <dbReference type="ARBA" id="ARBA00022723"/>
    </source>
</evidence>
<dbReference type="PANTHER" id="PTHR45630:SF7">
    <property type="entry name" value="ENDOPLASMIC RETICULUM TRANSMEMBRANE HELIX TRANSLOCASE"/>
    <property type="match status" value="1"/>
</dbReference>
<dbReference type="GO" id="GO:0140569">
    <property type="term" value="P:extraction of mislocalized protein from ER membrane"/>
    <property type="evidence" value="ECO:0007669"/>
    <property type="project" value="TreeGrafter"/>
</dbReference>
<dbReference type="GO" id="GO:0046872">
    <property type="term" value="F:metal ion binding"/>
    <property type="evidence" value="ECO:0007669"/>
    <property type="project" value="UniProtKB-KW"/>
</dbReference>
<dbReference type="Gene3D" id="3.40.50.1000">
    <property type="entry name" value="HAD superfamily/HAD-like"/>
    <property type="match status" value="1"/>
</dbReference>
<keyword evidence="26" id="KW-1185">Reference proteome</keyword>
<keyword evidence="13 22" id="KW-1133">Transmembrane helix</keyword>
<accession>A0AAW1FNI8</accession>
<dbReference type="GO" id="GO:0006874">
    <property type="term" value="P:intracellular calcium ion homeostasis"/>
    <property type="evidence" value="ECO:0007669"/>
    <property type="project" value="TreeGrafter"/>
</dbReference>
<dbReference type="InterPro" id="IPR023214">
    <property type="entry name" value="HAD_sf"/>
</dbReference>
<dbReference type="FunFam" id="2.70.150.10:FF:000015">
    <property type="entry name" value="Cation-transporting ATPase"/>
    <property type="match status" value="1"/>
</dbReference>
<feature type="transmembrane region" description="Helical" evidence="22">
    <location>
        <begin position="53"/>
        <end position="74"/>
    </location>
</feature>
<keyword evidence="3" id="KW-0813">Transport</keyword>
<evidence type="ECO:0000259" key="24">
    <source>
        <dbReference type="Pfam" id="PF23143"/>
    </source>
</evidence>
<evidence type="ECO:0000256" key="14">
    <source>
        <dbReference type="ARBA" id="ARBA00023136"/>
    </source>
</evidence>
<dbReference type="PROSITE" id="PS00154">
    <property type="entry name" value="ATPASE_E1_E2"/>
    <property type="match status" value="1"/>
</dbReference>
<feature type="coiled-coil region" evidence="20">
    <location>
        <begin position="912"/>
        <end position="939"/>
    </location>
</feature>
<dbReference type="InterPro" id="IPR023298">
    <property type="entry name" value="ATPase_P-typ_TM_dom_sf"/>
</dbReference>
<keyword evidence="8" id="KW-0256">Endoplasmic reticulum</keyword>
<organism evidence="25 26">
    <name type="scientific">Zoarces viviparus</name>
    <name type="common">Viviparous eelpout</name>
    <name type="synonym">Blennius viviparus</name>
    <dbReference type="NCBI Taxonomy" id="48416"/>
    <lineage>
        <taxon>Eukaryota</taxon>
        <taxon>Metazoa</taxon>
        <taxon>Chordata</taxon>
        <taxon>Craniata</taxon>
        <taxon>Vertebrata</taxon>
        <taxon>Euteleostomi</taxon>
        <taxon>Actinopterygii</taxon>
        <taxon>Neopterygii</taxon>
        <taxon>Teleostei</taxon>
        <taxon>Neoteleostei</taxon>
        <taxon>Acanthomorphata</taxon>
        <taxon>Eupercaria</taxon>
        <taxon>Perciformes</taxon>
        <taxon>Cottioidei</taxon>
        <taxon>Zoarcales</taxon>
        <taxon>Zoarcidae</taxon>
        <taxon>Zoarcinae</taxon>
        <taxon>Zoarces</taxon>
    </lineage>
</organism>
<dbReference type="GO" id="GO:0140567">
    <property type="term" value="F:membrane protein dislocase activity"/>
    <property type="evidence" value="ECO:0007669"/>
    <property type="project" value="TreeGrafter"/>
</dbReference>
<protein>
    <recommendedName>
        <fullName evidence="18">Endoplasmic reticulum transmembrane helix translocase</fullName>
    </recommendedName>
    <alternativeName>
        <fullName evidence="19">Endoplasmic reticulum P5A-ATPase</fullName>
    </alternativeName>
</protein>
<feature type="transmembrane region" description="Helical" evidence="22">
    <location>
        <begin position="431"/>
        <end position="450"/>
    </location>
</feature>
<dbReference type="Pfam" id="PF13246">
    <property type="entry name" value="Cation_ATPase"/>
    <property type="match status" value="1"/>
</dbReference>
<dbReference type="SFLD" id="SFLDS00003">
    <property type="entry name" value="Haloacid_Dehalogenase"/>
    <property type="match status" value="1"/>
</dbReference>
<dbReference type="InterPro" id="IPR006544">
    <property type="entry name" value="P-type_TPase_V"/>
</dbReference>
<evidence type="ECO:0000256" key="18">
    <source>
        <dbReference type="ARBA" id="ARBA00067401"/>
    </source>
</evidence>
<dbReference type="EMBL" id="JBCEZU010000056">
    <property type="protein sequence ID" value="KAK9535239.1"/>
    <property type="molecule type" value="Genomic_DNA"/>
</dbReference>
<dbReference type="NCBIfam" id="TIGR01494">
    <property type="entry name" value="ATPase_P-type"/>
    <property type="match status" value="2"/>
</dbReference>
<comment type="function">
    <text evidence="17">Endoplasmic reticulum translocase required to remove mitochondrial transmembrane proteins mistargeted to the endoplasmic reticulum. Acts as a dislocase that mediates the ATP-dependent extraction of mislocalized mitochondrial transmembrane proteins from the endoplasmic reticulum membrane. Specifically binds mitochondrial tail-anchored transmembrane proteins: has an atypically large substrate-binding pocket that recognizes and binds moderately hydrophobic transmembranes with short hydrophilic lumenal domains.</text>
</comment>
<dbReference type="SFLD" id="SFLDG00002">
    <property type="entry name" value="C1.7:_P-type_atpase_like"/>
    <property type="match status" value="1"/>
</dbReference>
<evidence type="ECO:0000313" key="26">
    <source>
        <dbReference type="Proteomes" id="UP001488805"/>
    </source>
</evidence>
<comment type="catalytic activity">
    <reaction evidence="16">
        <text>[protein]-with a C-terminal TM segment(out) + ATP + H2O = [protein]-with a C-terminal TM segment(in) + ADP + phosphate + H(+)</text>
        <dbReference type="Rhea" id="RHEA:66168"/>
        <dbReference type="Rhea" id="RHEA-COMP:16963"/>
        <dbReference type="ChEBI" id="CHEBI:15377"/>
        <dbReference type="ChEBI" id="CHEBI:15378"/>
        <dbReference type="ChEBI" id="CHEBI:30616"/>
        <dbReference type="ChEBI" id="CHEBI:43474"/>
        <dbReference type="ChEBI" id="CHEBI:90782"/>
        <dbReference type="ChEBI" id="CHEBI:456216"/>
    </reaction>
</comment>
<dbReference type="SUPFAM" id="SSF81653">
    <property type="entry name" value="Calcium ATPase, transduction domain A"/>
    <property type="match status" value="1"/>
</dbReference>
<evidence type="ECO:0000256" key="12">
    <source>
        <dbReference type="ARBA" id="ARBA00022967"/>
    </source>
</evidence>
<dbReference type="PRINTS" id="PR00119">
    <property type="entry name" value="CATATPASE"/>
</dbReference>
<evidence type="ECO:0000256" key="5">
    <source>
        <dbReference type="ARBA" id="ARBA00022692"/>
    </source>
</evidence>
<dbReference type="Gene3D" id="2.70.150.10">
    <property type="entry name" value="Calcium-transporting ATPase, cytoplasmic transduction domain A"/>
    <property type="match status" value="1"/>
</dbReference>
<name>A0AAW1FNI8_ZOAVI</name>
<dbReference type="InterPro" id="IPR044492">
    <property type="entry name" value="P_typ_ATPase_HD_dom"/>
</dbReference>
<dbReference type="PANTHER" id="PTHR45630">
    <property type="entry name" value="CATION-TRANSPORTING ATPASE-RELATED"/>
    <property type="match status" value="1"/>
</dbReference>
<dbReference type="GO" id="GO:0016887">
    <property type="term" value="F:ATP hydrolysis activity"/>
    <property type="evidence" value="ECO:0007669"/>
    <property type="project" value="InterPro"/>
</dbReference>
<feature type="domain" description="P5A-ATPase transmembrane helical hairpin" evidence="24">
    <location>
        <begin position="50"/>
        <end position="119"/>
    </location>
</feature>
<feature type="region of interest" description="Disordered" evidence="21">
    <location>
        <begin position="1"/>
        <end position="38"/>
    </location>
</feature>
<keyword evidence="9" id="KW-0067">ATP-binding</keyword>
<evidence type="ECO:0000256" key="10">
    <source>
        <dbReference type="ARBA" id="ARBA00022842"/>
    </source>
</evidence>
<feature type="transmembrane region" description="Helical" evidence="22">
    <location>
        <begin position="1044"/>
        <end position="1065"/>
    </location>
</feature>
<dbReference type="Gene3D" id="3.40.1110.10">
    <property type="entry name" value="Calcium-transporting ATPase, cytoplasmic domain N"/>
    <property type="match status" value="1"/>
</dbReference>
<dbReference type="SUPFAM" id="SSF81660">
    <property type="entry name" value="Metal cation-transporting ATPase, ATP-binding domain N"/>
    <property type="match status" value="1"/>
</dbReference>
<comment type="caution">
    <text evidence="25">The sequence shown here is derived from an EMBL/GenBank/DDBJ whole genome shotgun (WGS) entry which is preliminary data.</text>
</comment>
<dbReference type="GO" id="GO:0005524">
    <property type="term" value="F:ATP binding"/>
    <property type="evidence" value="ECO:0007669"/>
    <property type="project" value="UniProtKB-KW"/>
</dbReference>
<keyword evidence="11" id="KW-0653">Protein transport</keyword>
<evidence type="ECO:0000256" key="8">
    <source>
        <dbReference type="ARBA" id="ARBA00022824"/>
    </source>
</evidence>
<comment type="similarity">
    <text evidence="2">Belongs to the cation transport ATPase (P-type) (TC 3.A.3) family. Type V subfamily.</text>
</comment>
<keyword evidence="10" id="KW-0460">Magnesium</keyword>
<evidence type="ECO:0000256" key="7">
    <source>
        <dbReference type="ARBA" id="ARBA00022741"/>
    </source>
</evidence>
<sequence>MNDVNKEGSLDADGIQGPGDLQMAPSENHNQHDSGTGDELVSSVTLYRRRPRLLHGTVLPFMAVLYPGWLYMWLGVYGASEYPEAGLLSLAAIGIAHVLTALSGYWSVHAHCWLTCSKEPDPNKAKLAKVIPTPNNGSAELVALQRDQDENGEGILSLEFQKIRYIFDHQEKKCFLPIAFPIDNPMGNFQSWRGYQEEAELRAAEKRYGTNCAEMMVPDFLELFKERATAPFFVFQVFCVGLWCLDEYWYYSVFTLFMLVAFEASLVQQQMRNMSEIRRMGNKPYMIQVYRNRKWRPISSDELVPGDIVSIGRSPQDNLVPCDVLLLRGRCIVDEAMLTGESVPQMKEPVEDLDPERILDVQTDSRLHIISGGTKVVQHSPPLKASAGLKPVDNGCVAYVLRTGFYTSQGKLLRTILFGVKRVTANNMETFIFILFLLVFAIAAALYVWVEGTKDPSRNRYKLFLECTLILTSVVPPELPIELSLAVNTSLIALAKLYVFCTEPFRIPFAGKVEVCCFDKTGTLTSDSLVVRGVAGLREGKEVMPVSEIPVETHRVVATCHSLVTLDDGQLVGDPLEKAMLTAADWSLTKDEKVFSRGIKTQGLKIHQRFHFASALKRMSVLASYEKLGSTELCYVSTVKGAPETLRGMFSECTANYDEVHKEMSREGARVLALGYKEIGHLSHQQVREMSRDALECDLHFAGFMVVSCPLKADSKAVIREIQEASHHVVMITGDNPLTACHVARELHFIQKEHTLVLQSGPGQDEWQWESIDGSVHVPLPPPSVSTFISQFDLCVTGEGLARLTCDTQLLHALLPHIQVFARVSPKQKEFVITSLKGLGYVTLMCGDGTNDVGALKHAHIGVALLANAPERMPERKKRGREKEAPAAESRPLPPVGSGGKLSSRAARQRAMTQREEQLAVQKERINQVLRELEEDQIQVVKLGDASIAAPFTSKLSSIQCICHVIKQGRCTLVTTLQMFKILALNALVLAYSQSVLYLEGVKFSDFQATLQGLLLAGCFLFISRSKPLKTLSRERPLPNIFNLYTVLTVLLQFAVHFCSLVYLYKEAQTRSPPRADQFADLYKEFEPSLINSTVYIMSMAMQMATFAINYKGHPFMESLTENRPLLWSIALSGLAIVGLLSGSSPEFNEQFSLVDIPTEFKLIIAQVLVVDFVAALLVDRVLQFLLGKGALRLPS</sequence>
<dbReference type="InterPro" id="IPR047820">
    <property type="entry name" value="P5A-type_ATPase"/>
</dbReference>